<dbReference type="Pfam" id="PF03088">
    <property type="entry name" value="Str_synth"/>
    <property type="match status" value="1"/>
</dbReference>
<name>A0A9W7E210_9STRA</name>
<dbReference type="PANTHER" id="PTHR10426">
    <property type="entry name" value="STRICTOSIDINE SYNTHASE-RELATED"/>
    <property type="match status" value="1"/>
</dbReference>
<dbReference type="GO" id="GO:0012505">
    <property type="term" value="C:endomembrane system"/>
    <property type="evidence" value="ECO:0007669"/>
    <property type="project" value="TreeGrafter"/>
</dbReference>
<gene>
    <name evidence="7" type="ORF">TrRE_jg2559</name>
</gene>
<feature type="region of interest" description="Disordered" evidence="4">
    <location>
        <begin position="1"/>
        <end position="43"/>
    </location>
</feature>
<evidence type="ECO:0000313" key="8">
    <source>
        <dbReference type="Proteomes" id="UP001165082"/>
    </source>
</evidence>
<dbReference type="GO" id="GO:0016787">
    <property type="term" value="F:hydrolase activity"/>
    <property type="evidence" value="ECO:0007669"/>
    <property type="project" value="TreeGrafter"/>
</dbReference>
<evidence type="ECO:0000313" key="7">
    <source>
        <dbReference type="EMBL" id="GMH59263.1"/>
    </source>
</evidence>
<dbReference type="SUPFAM" id="SSF63829">
    <property type="entry name" value="Calcium-dependent phosphotriesterase"/>
    <property type="match status" value="1"/>
</dbReference>
<comment type="caution">
    <text evidence="7">The sequence shown here is derived from an EMBL/GenBank/DDBJ whole genome shotgun (WGS) entry which is preliminary data.</text>
</comment>
<dbReference type="InterPro" id="IPR011042">
    <property type="entry name" value="6-blade_b-propeller_TolB-like"/>
</dbReference>
<dbReference type="InterPro" id="IPR018119">
    <property type="entry name" value="Strictosidine_synth_cons-reg"/>
</dbReference>
<evidence type="ECO:0000256" key="5">
    <source>
        <dbReference type="SAM" id="Phobius"/>
    </source>
</evidence>
<sequence>MEEPAKMEEKAGDDNLEEEHDKVEEKVGGDDDQKVEHNEGDQQVHAMEKWYAQQDRSSRPPYEEFTRQFTFLRVEGVGRQMVVFVFVLVALAAVWFSLNQPYIAVDVLDDEWPNFGIINASHPGVEILSPINADIYHQGMAGGGPETVIVSPSSSYAYLLCENGDVKVFSIGVSSPPETVARVGGRPLGGAVARSEGGPGFDVLYLAEASKGLLRLTVEIVAFEAGDGTQIQYADDVAVGGRTGRVYFTDASDVVVERVKGSRTKFNTLAASIIDGIRGSRTGRLLVYDPGTGRTEVVKEGIWFANGVGVSEDEEFALVCETFAARVLKIYLNGDRKGETEVFAQGFPGYVDGLSINNEKGRVHVAVPSPAPAAIEVLSRLRPTWLNTAVRQVVLMLPPFIKPVKFGCFVTLDLEGNVLKTWVDEGGEIANFVTAVEEKDGKAYLGSLKEDKVVVVNLE</sequence>
<protein>
    <recommendedName>
        <fullName evidence="6">Strictosidine synthase conserved region domain-containing protein</fullName>
    </recommendedName>
</protein>
<organism evidence="7 8">
    <name type="scientific">Triparma retinervis</name>
    <dbReference type="NCBI Taxonomy" id="2557542"/>
    <lineage>
        <taxon>Eukaryota</taxon>
        <taxon>Sar</taxon>
        <taxon>Stramenopiles</taxon>
        <taxon>Ochrophyta</taxon>
        <taxon>Bolidophyceae</taxon>
        <taxon>Parmales</taxon>
        <taxon>Triparmaceae</taxon>
        <taxon>Triparma</taxon>
    </lineage>
</organism>
<evidence type="ECO:0000256" key="4">
    <source>
        <dbReference type="SAM" id="MobiDB-lite"/>
    </source>
</evidence>
<keyword evidence="5" id="KW-1133">Transmembrane helix</keyword>
<comment type="similarity">
    <text evidence="1">Belongs to the strictosidine synthase family.</text>
</comment>
<evidence type="ECO:0000256" key="1">
    <source>
        <dbReference type="ARBA" id="ARBA00009191"/>
    </source>
</evidence>
<keyword evidence="5" id="KW-0472">Membrane</keyword>
<feature type="domain" description="Strictosidine synthase conserved region" evidence="6">
    <location>
        <begin position="235"/>
        <end position="334"/>
    </location>
</feature>
<keyword evidence="5" id="KW-0812">Transmembrane</keyword>
<evidence type="ECO:0000259" key="6">
    <source>
        <dbReference type="Pfam" id="PF03088"/>
    </source>
</evidence>
<accession>A0A9W7E210</accession>
<proteinExistence type="inferred from homology"/>
<dbReference type="EMBL" id="BRXZ01002300">
    <property type="protein sequence ID" value="GMH59263.1"/>
    <property type="molecule type" value="Genomic_DNA"/>
</dbReference>
<feature type="transmembrane region" description="Helical" evidence="5">
    <location>
        <begin position="81"/>
        <end position="98"/>
    </location>
</feature>
<reference evidence="7" key="1">
    <citation type="submission" date="2022-07" db="EMBL/GenBank/DDBJ databases">
        <title>Genome analysis of Parmales, a sister group of diatoms, reveals the evolutionary specialization of diatoms from phago-mixotrophs to photoautotrophs.</title>
        <authorList>
            <person name="Ban H."/>
            <person name="Sato S."/>
            <person name="Yoshikawa S."/>
            <person name="Kazumasa Y."/>
            <person name="Nakamura Y."/>
            <person name="Ichinomiya M."/>
            <person name="Saitoh K."/>
            <person name="Sato N."/>
            <person name="Blanc-Mathieu R."/>
            <person name="Endo H."/>
            <person name="Kuwata A."/>
            <person name="Ogata H."/>
        </authorList>
    </citation>
    <scope>NUCLEOTIDE SEQUENCE</scope>
</reference>
<evidence type="ECO:0000256" key="2">
    <source>
        <dbReference type="ARBA" id="ARBA00022553"/>
    </source>
</evidence>
<dbReference type="Gene3D" id="2.120.10.30">
    <property type="entry name" value="TolB, C-terminal domain"/>
    <property type="match status" value="1"/>
</dbReference>
<keyword evidence="8" id="KW-1185">Reference proteome</keyword>
<keyword evidence="3" id="KW-0325">Glycoprotein</keyword>
<dbReference type="PANTHER" id="PTHR10426:SF88">
    <property type="entry name" value="ADIPOCYTE PLASMA MEMBRANE-ASSOCIATED PROTEIN HEMOMUCIN-RELATED"/>
    <property type="match status" value="1"/>
</dbReference>
<dbReference type="OrthoDB" id="5307922at2759"/>
<keyword evidence="2" id="KW-0597">Phosphoprotein</keyword>
<evidence type="ECO:0000256" key="3">
    <source>
        <dbReference type="ARBA" id="ARBA00023180"/>
    </source>
</evidence>
<dbReference type="AlphaFoldDB" id="A0A9W7E210"/>
<dbReference type="Proteomes" id="UP001165082">
    <property type="component" value="Unassembled WGS sequence"/>
</dbReference>